<dbReference type="CDD" id="cd20070">
    <property type="entry name" value="5TM_YidC_Alb3"/>
    <property type="match status" value="1"/>
</dbReference>
<keyword evidence="3" id="KW-1003">Cell membrane</keyword>
<dbReference type="AlphaFoldDB" id="A0A1F6A4M6"/>
<dbReference type="NCBIfam" id="TIGR03592">
    <property type="entry name" value="yidC_oxa1_cterm"/>
    <property type="match status" value="1"/>
</dbReference>
<dbReference type="InterPro" id="IPR001708">
    <property type="entry name" value="YidC/ALB3/OXA1/COX18"/>
</dbReference>
<evidence type="ECO:0000313" key="12">
    <source>
        <dbReference type="EMBL" id="OGG19649.1"/>
    </source>
</evidence>
<dbReference type="Proteomes" id="UP000177871">
    <property type="component" value="Unassembled WGS sequence"/>
</dbReference>
<feature type="transmembrane region" description="Helical" evidence="10">
    <location>
        <begin position="135"/>
        <end position="156"/>
    </location>
</feature>
<feature type="domain" description="Membrane insertase YidC/Oxa/ALB C-terminal" evidence="11">
    <location>
        <begin position="25"/>
        <end position="231"/>
    </location>
</feature>
<comment type="subcellular location">
    <subcellularLocation>
        <location evidence="1">Cell membrane</location>
        <topology evidence="1">Multi-pass membrane protein</topology>
    </subcellularLocation>
    <subcellularLocation>
        <location evidence="9">Membrane</location>
        <topology evidence="9">Multi-pass membrane protein</topology>
    </subcellularLocation>
</comment>
<evidence type="ECO:0000259" key="11">
    <source>
        <dbReference type="Pfam" id="PF02096"/>
    </source>
</evidence>
<evidence type="ECO:0000256" key="7">
    <source>
        <dbReference type="ARBA" id="ARBA00023136"/>
    </source>
</evidence>
<evidence type="ECO:0000256" key="3">
    <source>
        <dbReference type="ARBA" id="ARBA00022475"/>
    </source>
</evidence>
<keyword evidence="5" id="KW-0653">Protein transport</keyword>
<proteinExistence type="inferred from homology"/>
<accession>A0A1F6A4M6</accession>
<dbReference type="STRING" id="1798381.A2721_00850"/>
<keyword evidence="4 9" id="KW-0812">Transmembrane</keyword>
<evidence type="ECO:0000256" key="5">
    <source>
        <dbReference type="ARBA" id="ARBA00022927"/>
    </source>
</evidence>
<keyword evidence="7 10" id="KW-0472">Membrane</keyword>
<evidence type="ECO:0000256" key="4">
    <source>
        <dbReference type="ARBA" id="ARBA00022692"/>
    </source>
</evidence>
<evidence type="ECO:0000313" key="13">
    <source>
        <dbReference type="Proteomes" id="UP000177871"/>
    </source>
</evidence>
<sequence length="250" mass="28253">MQLIGDFFLQVILFIYNTIAFQNLGVAIVEIAILSRLIFYPFIKQQTHYSRKMNELQPHLKALKEKHKGNQQAFAAAQMELFKQHGVNPAAGCLPAVVQIVVLFGLLGAMNNILTMKLNTRFLIWDMAQPDRMNISGLPVAIPGILVVVAAATQFIQTKMMMPTPPAVRKEDKPAEKEEKKEFMQEFAEAQSSMVWMFPLLFLFLGTQWPSGLALYWSTSSLLAIGQQYRISGLGALEQYVIKFRQVVSR</sequence>
<feature type="transmembrane region" description="Helical" evidence="10">
    <location>
        <begin position="194"/>
        <end position="217"/>
    </location>
</feature>
<evidence type="ECO:0000256" key="9">
    <source>
        <dbReference type="RuleBase" id="RU003945"/>
    </source>
</evidence>
<dbReference type="EMBL" id="MFJK01000005">
    <property type="protein sequence ID" value="OGG19649.1"/>
    <property type="molecule type" value="Genomic_DNA"/>
</dbReference>
<dbReference type="GO" id="GO:0032977">
    <property type="term" value="F:membrane insertase activity"/>
    <property type="evidence" value="ECO:0007669"/>
    <property type="project" value="InterPro"/>
</dbReference>
<comment type="caution">
    <text evidence="12">The sequence shown here is derived from an EMBL/GenBank/DDBJ whole genome shotgun (WGS) entry which is preliminary data.</text>
</comment>
<dbReference type="PANTHER" id="PTHR12428">
    <property type="entry name" value="OXA1"/>
    <property type="match status" value="1"/>
</dbReference>
<dbReference type="InterPro" id="IPR028055">
    <property type="entry name" value="YidC/Oxa/ALB_C"/>
</dbReference>
<reference evidence="12 13" key="1">
    <citation type="journal article" date="2016" name="Nat. Commun.">
        <title>Thousands of microbial genomes shed light on interconnected biogeochemical processes in an aquifer system.</title>
        <authorList>
            <person name="Anantharaman K."/>
            <person name="Brown C.T."/>
            <person name="Hug L.A."/>
            <person name="Sharon I."/>
            <person name="Castelle C.J."/>
            <person name="Probst A.J."/>
            <person name="Thomas B.C."/>
            <person name="Singh A."/>
            <person name="Wilkins M.J."/>
            <person name="Karaoz U."/>
            <person name="Brodie E.L."/>
            <person name="Williams K.H."/>
            <person name="Hubbard S.S."/>
            <person name="Banfield J.F."/>
        </authorList>
    </citation>
    <scope>NUCLEOTIDE SEQUENCE [LARGE SCALE GENOMIC DNA]</scope>
</reference>
<evidence type="ECO:0000256" key="10">
    <source>
        <dbReference type="SAM" id="Phobius"/>
    </source>
</evidence>
<name>A0A1F6A4M6_9BACT</name>
<gene>
    <name evidence="12" type="ORF">A2721_00850</name>
</gene>
<dbReference type="InterPro" id="IPR047196">
    <property type="entry name" value="YidC_ALB_C"/>
</dbReference>
<evidence type="ECO:0000256" key="6">
    <source>
        <dbReference type="ARBA" id="ARBA00022989"/>
    </source>
</evidence>
<dbReference type="GO" id="GO:0051205">
    <property type="term" value="P:protein insertion into membrane"/>
    <property type="evidence" value="ECO:0007669"/>
    <property type="project" value="TreeGrafter"/>
</dbReference>
<evidence type="ECO:0000256" key="2">
    <source>
        <dbReference type="ARBA" id="ARBA00022448"/>
    </source>
</evidence>
<protein>
    <recommendedName>
        <fullName evidence="11">Membrane insertase YidC/Oxa/ALB C-terminal domain-containing protein</fullName>
    </recommendedName>
</protein>
<comment type="similarity">
    <text evidence="9">Belongs to the OXA1/ALB3/YidC family.</text>
</comment>
<dbReference type="PANTHER" id="PTHR12428:SF65">
    <property type="entry name" value="CYTOCHROME C OXIDASE ASSEMBLY PROTEIN COX18, MITOCHONDRIAL"/>
    <property type="match status" value="1"/>
</dbReference>
<keyword evidence="2" id="KW-0813">Transport</keyword>
<feature type="transmembrane region" description="Helical" evidence="10">
    <location>
        <begin position="89"/>
        <end position="114"/>
    </location>
</feature>
<evidence type="ECO:0000256" key="8">
    <source>
        <dbReference type="ARBA" id="ARBA00023186"/>
    </source>
</evidence>
<keyword evidence="6 10" id="KW-1133">Transmembrane helix</keyword>
<dbReference type="Pfam" id="PF02096">
    <property type="entry name" value="60KD_IMP"/>
    <property type="match status" value="1"/>
</dbReference>
<feature type="transmembrane region" description="Helical" evidence="10">
    <location>
        <begin position="7"/>
        <end position="34"/>
    </location>
</feature>
<dbReference type="GO" id="GO:0015031">
    <property type="term" value="P:protein transport"/>
    <property type="evidence" value="ECO:0007669"/>
    <property type="project" value="UniProtKB-KW"/>
</dbReference>
<keyword evidence="8" id="KW-0143">Chaperone</keyword>
<organism evidence="12 13">
    <name type="scientific">Candidatus Gottesmanbacteria bacterium RIFCSPHIGHO2_01_FULL_47_48</name>
    <dbReference type="NCBI Taxonomy" id="1798381"/>
    <lineage>
        <taxon>Bacteria</taxon>
        <taxon>Candidatus Gottesmaniibacteriota</taxon>
    </lineage>
</organism>
<dbReference type="GO" id="GO:0005886">
    <property type="term" value="C:plasma membrane"/>
    <property type="evidence" value="ECO:0007669"/>
    <property type="project" value="UniProtKB-SubCell"/>
</dbReference>
<evidence type="ECO:0000256" key="1">
    <source>
        <dbReference type="ARBA" id="ARBA00004651"/>
    </source>
</evidence>